<dbReference type="FunFam" id="3.30.70.330:FF:000013">
    <property type="entry name" value="CUGBP Elav-like family member 1 isoform 2"/>
    <property type="match status" value="1"/>
</dbReference>
<keyword evidence="1 2" id="KW-0694">RNA-binding</keyword>
<dbReference type="OrthoDB" id="410044at2759"/>
<accession>A0A9W7D229</accession>
<reference evidence="5" key="1">
    <citation type="submission" date="2023-04" db="EMBL/GenBank/DDBJ databases">
        <title>Phytophthora fragariaefolia NBRC 109709.</title>
        <authorList>
            <person name="Ichikawa N."/>
            <person name="Sato H."/>
            <person name="Tonouchi N."/>
        </authorList>
    </citation>
    <scope>NUCLEOTIDE SEQUENCE</scope>
    <source>
        <strain evidence="5">NBRC 109709</strain>
    </source>
</reference>
<feature type="domain" description="RRM" evidence="4">
    <location>
        <begin position="121"/>
        <end position="202"/>
    </location>
</feature>
<organism evidence="5 6">
    <name type="scientific">Phytophthora fragariaefolia</name>
    <dbReference type="NCBI Taxonomy" id="1490495"/>
    <lineage>
        <taxon>Eukaryota</taxon>
        <taxon>Sar</taxon>
        <taxon>Stramenopiles</taxon>
        <taxon>Oomycota</taxon>
        <taxon>Peronosporomycetes</taxon>
        <taxon>Peronosporales</taxon>
        <taxon>Peronosporaceae</taxon>
        <taxon>Phytophthora</taxon>
    </lineage>
</organism>
<dbReference type="Gene3D" id="3.30.70.330">
    <property type="match status" value="3"/>
</dbReference>
<evidence type="ECO:0000256" key="1">
    <source>
        <dbReference type="ARBA" id="ARBA00022884"/>
    </source>
</evidence>
<dbReference type="FunFam" id="3.30.70.330:FF:001517">
    <property type="match status" value="1"/>
</dbReference>
<evidence type="ECO:0000313" key="6">
    <source>
        <dbReference type="Proteomes" id="UP001165121"/>
    </source>
</evidence>
<dbReference type="SMART" id="SM00360">
    <property type="entry name" value="RRM"/>
    <property type="match status" value="3"/>
</dbReference>
<dbReference type="PROSITE" id="PS50102">
    <property type="entry name" value="RRM"/>
    <property type="match status" value="3"/>
</dbReference>
<dbReference type="PANTHER" id="PTHR48027">
    <property type="entry name" value="HETEROGENEOUS NUCLEAR RIBONUCLEOPROTEIN 87F-RELATED"/>
    <property type="match status" value="1"/>
</dbReference>
<dbReference type="GO" id="GO:0003723">
    <property type="term" value="F:RNA binding"/>
    <property type="evidence" value="ECO:0007669"/>
    <property type="project" value="UniProtKB-UniRule"/>
</dbReference>
<comment type="caution">
    <text evidence="5">The sequence shown here is derived from an EMBL/GenBank/DDBJ whole genome shotgun (WGS) entry which is preliminary data.</text>
</comment>
<feature type="domain" description="RRM" evidence="4">
    <location>
        <begin position="346"/>
        <end position="424"/>
    </location>
</feature>
<dbReference type="CDD" id="cd12361">
    <property type="entry name" value="RRM1_2_CELF1-6_like"/>
    <property type="match status" value="1"/>
</dbReference>
<evidence type="ECO:0000313" key="5">
    <source>
        <dbReference type="EMBL" id="GMF50259.1"/>
    </source>
</evidence>
<dbReference type="Proteomes" id="UP001165121">
    <property type="component" value="Unassembled WGS sequence"/>
</dbReference>
<dbReference type="SUPFAM" id="SSF54928">
    <property type="entry name" value="RNA-binding domain, RBD"/>
    <property type="match status" value="2"/>
</dbReference>
<feature type="region of interest" description="Disordered" evidence="3">
    <location>
        <begin position="457"/>
        <end position="502"/>
    </location>
</feature>
<evidence type="ECO:0000259" key="4">
    <source>
        <dbReference type="PROSITE" id="PS50102"/>
    </source>
</evidence>
<sequence length="502" mass="52534">MDAPPYDAEPPAEPLASPSAASADAYAGDGPVKLFVGQVPRTMEEDDLRPVLEVFGPLEDLVIIRDKITGAHRGCAFASYFSRDAADKAVHELHNKVTLPQSINPLQVRPAEGQAGASQEHKLFIGMIPKTADEAAIRDVFELFGAIEEVYILRHPATGQSKGCAFLKFKERSSALAAIEDVNGNVTMDRGTSPLVVKFADSRRQRLQRARNLAAAANAYWPLPPGAGIAFPQLQQLQQQYMQQMQAFGAQAAAGLNPAVAGLGSPVGAAGSPGSPTNSFMYYNPYGFAAGAAAPYGFGGLPGVGGAGFDMPAAGLGAGLDLQGQGVDAAAKASRTTSQLEGPTGANLFIYHLPHDLTDADLATAFAPFGTVISAKVYMDKITGESKGFGFVSYDSADAADAAIASMNGFQIGTKRLKVQHKRIHQRSDYLGGSSSSLVGPDDELAAMEYHHQAQQGIPGLDDGLHPHDDDSGAKSPSGAAEGNNGVDTSLEEAVQNLRIDA</sequence>
<feature type="compositionally biased region" description="Basic and acidic residues" evidence="3">
    <location>
        <begin position="463"/>
        <end position="473"/>
    </location>
</feature>
<dbReference type="AlphaFoldDB" id="A0A9W7D229"/>
<keyword evidence="6" id="KW-1185">Reference proteome</keyword>
<dbReference type="InterPro" id="IPR000504">
    <property type="entry name" value="RRM_dom"/>
</dbReference>
<gene>
    <name evidence="5" type="ORF">Pfra01_002002100</name>
</gene>
<feature type="region of interest" description="Disordered" evidence="3">
    <location>
        <begin position="1"/>
        <end position="23"/>
    </location>
</feature>
<protein>
    <submittedName>
        <fullName evidence="5">Unnamed protein product</fullName>
    </submittedName>
</protein>
<dbReference type="EMBL" id="BSXT01002667">
    <property type="protein sequence ID" value="GMF50259.1"/>
    <property type="molecule type" value="Genomic_DNA"/>
</dbReference>
<evidence type="ECO:0000256" key="2">
    <source>
        <dbReference type="PROSITE-ProRule" id="PRU00176"/>
    </source>
</evidence>
<feature type="compositionally biased region" description="Low complexity" evidence="3">
    <location>
        <begin position="14"/>
        <end position="23"/>
    </location>
</feature>
<dbReference type="InterPro" id="IPR035979">
    <property type="entry name" value="RBD_domain_sf"/>
</dbReference>
<dbReference type="Pfam" id="PF00076">
    <property type="entry name" value="RRM_1"/>
    <property type="match status" value="3"/>
</dbReference>
<evidence type="ECO:0000256" key="3">
    <source>
        <dbReference type="SAM" id="MobiDB-lite"/>
    </source>
</evidence>
<name>A0A9W7D229_9STRA</name>
<feature type="domain" description="RRM" evidence="4">
    <location>
        <begin position="32"/>
        <end position="113"/>
    </location>
</feature>
<dbReference type="InterPro" id="IPR012677">
    <property type="entry name" value="Nucleotide-bd_a/b_plait_sf"/>
</dbReference>
<dbReference type="FunFam" id="3.30.70.330:FF:000766">
    <property type="entry name" value="CUGBP Elav family member 6"/>
    <property type="match status" value="1"/>
</dbReference>
<proteinExistence type="predicted"/>
<dbReference type="InterPro" id="IPR052462">
    <property type="entry name" value="SLIRP/GR-RBP-like"/>
</dbReference>